<keyword evidence="2" id="KW-1133">Transmembrane helix</keyword>
<dbReference type="EMBL" id="CAADFD010000006">
    <property type="protein sequence ID" value="VFJ49881.1"/>
    <property type="molecule type" value="Genomic_DNA"/>
</dbReference>
<feature type="transmembrane region" description="Helical" evidence="2">
    <location>
        <begin position="44"/>
        <end position="65"/>
    </location>
</feature>
<dbReference type="PROSITE" id="PS51724">
    <property type="entry name" value="SPOR"/>
    <property type="match status" value="1"/>
</dbReference>
<keyword evidence="5" id="KW-0132">Cell division</keyword>
<keyword evidence="2" id="KW-0472">Membrane</keyword>
<evidence type="ECO:0000313" key="5">
    <source>
        <dbReference type="EMBL" id="VFJ49881.1"/>
    </source>
</evidence>
<keyword evidence="5" id="KW-0131">Cell cycle</keyword>
<dbReference type="PANTHER" id="PTHR38687:SF2">
    <property type="entry name" value="CELL DIVISION PROTEIN FTSN"/>
    <property type="match status" value="1"/>
</dbReference>
<dbReference type="EMBL" id="CAADEW010000001">
    <property type="protein sequence ID" value="VFJ42245.1"/>
    <property type="molecule type" value="Genomic_DNA"/>
</dbReference>
<reference evidence="5" key="1">
    <citation type="submission" date="2019-02" db="EMBL/GenBank/DDBJ databases">
        <authorList>
            <person name="Gruber-Vodicka R. H."/>
            <person name="Seah K. B. B."/>
        </authorList>
    </citation>
    <scope>NUCLEOTIDE SEQUENCE</scope>
    <source>
        <strain evidence="5">BECK_BZ106</strain>
        <strain evidence="4">BECK_BZ15</strain>
    </source>
</reference>
<dbReference type="GO" id="GO:0051301">
    <property type="term" value="P:cell division"/>
    <property type="evidence" value="ECO:0007669"/>
    <property type="project" value="UniProtKB-KW"/>
</dbReference>
<name>A0A450SC15_9GAMM</name>
<organism evidence="5">
    <name type="scientific">Candidatus Kentrum sp. FW</name>
    <dbReference type="NCBI Taxonomy" id="2126338"/>
    <lineage>
        <taxon>Bacteria</taxon>
        <taxon>Pseudomonadati</taxon>
        <taxon>Pseudomonadota</taxon>
        <taxon>Gammaproteobacteria</taxon>
        <taxon>Candidatus Kentrum</taxon>
    </lineage>
</organism>
<protein>
    <submittedName>
        <fullName evidence="5">Cell division protein FtsN</fullName>
    </submittedName>
</protein>
<evidence type="ECO:0000256" key="1">
    <source>
        <dbReference type="SAM" id="MobiDB-lite"/>
    </source>
</evidence>
<dbReference type="InterPro" id="IPR052521">
    <property type="entry name" value="Cell_div_SPOR-domain"/>
</dbReference>
<dbReference type="GO" id="GO:0042834">
    <property type="term" value="F:peptidoglycan binding"/>
    <property type="evidence" value="ECO:0007669"/>
    <property type="project" value="InterPro"/>
</dbReference>
<feature type="domain" description="SPOR" evidence="3">
    <location>
        <begin position="153"/>
        <end position="233"/>
    </location>
</feature>
<evidence type="ECO:0000256" key="2">
    <source>
        <dbReference type="SAM" id="Phobius"/>
    </source>
</evidence>
<dbReference type="Gene3D" id="3.30.70.1070">
    <property type="entry name" value="Sporulation related repeat"/>
    <property type="match status" value="1"/>
</dbReference>
<dbReference type="InterPro" id="IPR007730">
    <property type="entry name" value="SPOR-like_dom"/>
</dbReference>
<dbReference type="InterPro" id="IPR036680">
    <property type="entry name" value="SPOR-like_sf"/>
</dbReference>
<keyword evidence="2" id="KW-0812">Transmembrane</keyword>
<dbReference type="AlphaFoldDB" id="A0A450SC15"/>
<sequence>MGGFGQGFRCHNVVITTCYTKMARDYKHAGKTPSLSGKLASPGWIWFLVGLLIGLFIAALTYLSLQYSAGDGRRQMGMQPQLRNAPPPSRVQGGQAASAARTTKSTDKRSEAEFEFYTILPEREIRVPEHELRSQQPQTARKAEAATQVGTAMDASGRYILQVGSFRHLDDADRLKAKLALGGFDVEIQTVSMRGGDTWHRVRLGPYQDPAVIHRIRAGLQKNGFAPLILKEKN</sequence>
<dbReference type="Pfam" id="PF05036">
    <property type="entry name" value="SPOR"/>
    <property type="match status" value="1"/>
</dbReference>
<dbReference type="SUPFAM" id="SSF110997">
    <property type="entry name" value="Sporulation related repeat"/>
    <property type="match status" value="1"/>
</dbReference>
<proteinExistence type="predicted"/>
<gene>
    <name evidence="4" type="ORF">BECKFW1821A_GA0114235_10012</name>
    <name evidence="5" type="ORF">BECKFW1821B_GA0114236_10062</name>
</gene>
<evidence type="ECO:0000259" key="3">
    <source>
        <dbReference type="PROSITE" id="PS51724"/>
    </source>
</evidence>
<feature type="region of interest" description="Disordered" evidence="1">
    <location>
        <begin position="76"/>
        <end position="110"/>
    </location>
</feature>
<accession>A0A450SC15</accession>
<dbReference type="PANTHER" id="PTHR38687">
    <property type="entry name" value="CELL DIVISION PROTEIN DEDD-RELATED"/>
    <property type="match status" value="1"/>
</dbReference>
<evidence type="ECO:0000313" key="4">
    <source>
        <dbReference type="EMBL" id="VFJ42245.1"/>
    </source>
</evidence>